<evidence type="ECO:0000256" key="1">
    <source>
        <dbReference type="ARBA" id="ARBA00009964"/>
    </source>
</evidence>
<dbReference type="Proteomes" id="UP000825078">
    <property type="component" value="Chromosome"/>
</dbReference>
<dbReference type="GO" id="GO:0006313">
    <property type="term" value="P:DNA transposition"/>
    <property type="evidence" value="ECO:0007669"/>
    <property type="project" value="InterPro"/>
</dbReference>
<dbReference type="InterPro" id="IPR002514">
    <property type="entry name" value="Transposase_8"/>
</dbReference>
<dbReference type="EMBL" id="AP024613">
    <property type="protein sequence ID" value="BCV44361.1"/>
    <property type="molecule type" value="Genomic_DNA"/>
</dbReference>
<dbReference type="InterPro" id="IPR052546">
    <property type="entry name" value="Transposase_8_domain"/>
</dbReference>
<dbReference type="Proteomes" id="UP000254069">
    <property type="component" value="Unassembled WGS sequence"/>
</dbReference>
<dbReference type="EMBL" id="AP024613">
    <property type="protein sequence ID" value="BCV43739.1"/>
    <property type="molecule type" value="Genomic_DNA"/>
</dbReference>
<feature type="coiled-coil region" evidence="2">
    <location>
        <begin position="48"/>
        <end position="75"/>
    </location>
</feature>
<comment type="similarity">
    <text evidence="1">Belongs to the transposase 8 family.</text>
</comment>
<dbReference type="AlphaFoldDB" id="A0A379ZCV2"/>
<evidence type="ECO:0000313" key="5">
    <source>
        <dbReference type="EMBL" id="BCV44632.1"/>
    </source>
</evidence>
<dbReference type="InterPro" id="IPR009057">
    <property type="entry name" value="Homeodomain-like_sf"/>
</dbReference>
<evidence type="ECO:0000313" key="7">
    <source>
        <dbReference type="EMBL" id="SUI58416.1"/>
    </source>
</evidence>
<dbReference type="Pfam" id="PF01527">
    <property type="entry name" value="HTH_Tnp_1"/>
    <property type="match status" value="1"/>
</dbReference>
<evidence type="ECO:0000313" key="4">
    <source>
        <dbReference type="EMBL" id="BCV44361.1"/>
    </source>
</evidence>
<dbReference type="EMBL" id="UGYO01000001">
    <property type="protein sequence ID" value="SUI58416.1"/>
    <property type="molecule type" value="Genomic_DNA"/>
</dbReference>
<dbReference type="EMBL" id="AP024613">
    <property type="protein sequence ID" value="BCV46279.1"/>
    <property type="molecule type" value="Genomic_DNA"/>
</dbReference>
<reference evidence="3" key="2">
    <citation type="submission" date="2021-05" db="EMBL/GenBank/DDBJ databases">
        <title>Molecular characterization for Shewanella algae harboring chromosomal blaOXA-55-like strains isolated from clinical and environment sample.</title>
        <authorList>
            <person name="Ohama Y."/>
            <person name="Aoki K."/>
            <person name="Harada S."/>
            <person name="Moriya K."/>
            <person name="Ishii Y."/>
            <person name="Tateda K."/>
        </authorList>
    </citation>
    <scope>NUCLEOTIDE SEQUENCE</scope>
    <source>
        <strain evidence="3">TUM17379</strain>
    </source>
</reference>
<dbReference type="RefSeq" id="WP_044734139.1">
    <property type="nucleotide sequence ID" value="NZ_JAGQAS010000107.1"/>
</dbReference>
<keyword evidence="8" id="KW-1185">Reference proteome</keyword>
<dbReference type="GO" id="GO:0003677">
    <property type="term" value="F:DNA binding"/>
    <property type="evidence" value="ECO:0007669"/>
    <property type="project" value="InterPro"/>
</dbReference>
<protein>
    <submittedName>
        <fullName evidence="7">Transposase</fullName>
    </submittedName>
</protein>
<dbReference type="SUPFAM" id="SSF46689">
    <property type="entry name" value="Homeodomain-like"/>
    <property type="match status" value="1"/>
</dbReference>
<evidence type="ECO:0000313" key="6">
    <source>
        <dbReference type="EMBL" id="BCV46279.1"/>
    </source>
</evidence>
<evidence type="ECO:0000313" key="8">
    <source>
        <dbReference type="Proteomes" id="UP000254069"/>
    </source>
</evidence>
<evidence type="ECO:0000313" key="3">
    <source>
        <dbReference type="EMBL" id="BCV43739.1"/>
    </source>
</evidence>
<accession>A0A379ZCV2</accession>
<proteinExistence type="inferred from homology"/>
<dbReference type="EMBL" id="AP024613">
    <property type="protein sequence ID" value="BCV44632.1"/>
    <property type="molecule type" value="Genomic_DNA"/>
</dbReference>
<evidence type="ECO:0000256" key="2">
    <source>
        <dbReference type="SAM" id="Coils"/>
    </source>
</evidence>
<name>A0A379ZCV2_9GAMM</name>
<gene>
    <name evidence="7" type="ORF">NCTC10738_01411</name>
    <name evidence="3" type="ORF">TUM17379_07570</name>
    <name evidence="4" type="ORF">TUM17379_13790</name>
    <name evidence="5" type="ORF">TUM17379_16500</name>
    <name evidence="6" type="ORF">TUM17379_32970</name>
</gene>
<reference evidence="7 8" key="1">
    <citation type="submission" date="2018-06" db="EMBL/GenBank/DDBJ databases">
        <authorList>
            <consortium name="Pathogen Informatics"/>
            <person name="Doyle S."/>
        </authorList>
    </citation>
    <scope>NUCLEOTIDE SEQUENCE [LARGE SCALE GENOMIC DNA]</scope>
    <source>
        <strain evidence="7 8">NCTC10738</strain>
    </source>
</reference>
<dbReference type="Gene3D" id="1.10.10.60">
    <property type="entry name" value="Homeodomain-like"/>
    <property type="match status" value="1"/>
</dbReference>
<organism evidence="7 8">
    <name type="scientific">Shewanella algae</name>
    <dbReference type="NCBI Taxonomy" id="38313"/>
    <lineage>
        <taxon>Bacteria</taxon>
        <taxon>Pseudomonadati</taxon>
        <taxon>Pseudomonadota</taxon>
        <taxon>Gammaproteobacteria</taxon>
        <taxon>Alteromonadales</taxon>
        <taxon>Shewanellaceae</taxon>
        <taxon>Shewanella</taxon>
    </lineage>
</organism>
<sequence>MKKRYTEEQIIKAIKQHEAGAKVDDICREMGISTGTFYNWRSKYAGLEVNEAKRLRELEAENNKLKKMLADKMLEVEAMKDVLSKKW</sequence>
<dbReference type="PANTHER" id="PTHR33609:SF1">
    <property type="entry name" value="TRANSPOSASE"/>
    <property type="match status" value="1"/>
</dbReference>
<dbReference type="PANTHER" id="PTHR33609">
    <property type="entry name" value="LOW CALCIUM RESPONSE LOCUS PROTEIN S"/>
    <property type="match status" value="1"/>
</dbReference>
<dbReference type="GO" id="GO:0004803">
    <property type="term" value="F:transposase activity"/>
    <property type="evidence" value="ECO:0007669"/>
    <property type="project" value="InterPro"/>
</dbReference>
<keyword evidence="2" id="KW-0175">Coiled coil</keyword>